<accession>A0A9E4NP87</accession>
<reference evidence="1" key="1">
    <citation type="journal article" date="2021" name="Proc. Natl. Acad. Sci. U.S.A.">
        <title>Global biogeography of chemosynthetic symbionts reveals both localized and globally distributed symbiont groups. .</title>
        <authorList>
            <person name="Osvatic J.T."/>
            <person name="Wilkins L.G.E."/>
            <person name="Leibrecht L."/>
            <person name="Leray M."/>
            <person name="Zauner S."/>
            <person name="Polzin J."/>
            <person name="Camacho Y."/>
            <person name="Gros O."/>
            <person name="van Gils J.A."/>
            <person name="Eisen J.A."/>
            <person name="Petersen J.M."/>
            <person name="Yuen B."/>
        </authorList>
    </citation>
    <scope>NUCLEOTIDE SEQUENCE</scope>
    <source>
        <strain evidence="1">MAGclacostrist055</strain>
    </source>
</reference>
<comment type="caution">
    <text evidence="1">The sequence shown here is derived from an EMBL/GenBank/DDBJ whole genome shotgun (WGS) entry which is preliminary data.</text>
</comment>
<dbReference type="InterPro" id="IPR027417">
    <property type="entry name" value="P-loop_NTPase"/>
</dbReference>
<evidence type="ECO:0000313" key="2">
    <source>
        <dbReference type="Proteomes" id="UP000886674"/>
    </source>
</evidence>
<sequence>MIRSIVRNIIADIPVIYWPIARIFRSSNIVTKQTDLVIEGFPRSGNTFSCRAFRHAQIGEYNIASHLHSTVQVKMACKWNIPCLVLIREPEEAIISYVLYEGDCDIGRLYKIYIKFYSEIENLQNKFVTVAFSDVINNFNIVIDRLNKKYNMDYTSFDHSEENVAECFSGMEKSMKERGTYHELRVSRPLEKRDKLKKKIKLSIEKNVNCELKKTASNIYKRYLDHVIRDN</sequence>
<organism evidence="1 2">
    <name type="scientific">Candidatus Thiodiazotropha taylori</name>
    <dbReference type="NCBI Taxonomy" id="2792791"/>
    <lineage>
        <taxon>Bacteria</taxon>
        <taxon>Pseudomonadati</taxon>
        <taxon>Pseudomonadota</taxon>
        <taxon>Gammaproteobacteria</taxon>
        <taxon>Chromatiales</taxon>
        <taxon>Sedimenticolaceae</taxon>
        <taxon>Candidatus Thiodiazotropha</taxon>
    </lineage>
</organism>
<proteinExistence type="predicted"/>
<evidence type="ECO:0008006" key="3">
    <source>
        <dbReference type="Google" id="ProtNLM"/>
    </source>
</evidence>
<evidence type="ECO:0000313" key="1">
    <source>
        <dbReference type="EMBL" id="MCG7980868.1"/>
    </source>
</evidence>
<dbReference type="EMBL" id="JAEPCR010000166">
    <property type="protein sequence ID" value="MCG7980868.1"/>
    <property type="molecule type" value="Genomic_DNA"/>
</dbReference>
<dbReference type="Proteomes" id="UP000886674">
    <property type="component" value="Unassembled WGS sequence"/>
</dbReference>
<dbReference type="SUPFAM" id="SSF52540">
    <property type="entry name" value="P-loop containing nucleoside triphosphate hydrolases"/>
    <property type="match status" value="1"/>
</dbReference>
<name>A0A9E4NP87_9GAMM</name>
<protein>
    <recommendedName>
        <fullName evidence="3">Sulfotransferase domain-containing protein</fullName>
    </recommendedName>
</protein>
<gene>
    <name evidence="1" type="ORF">JAY77_22315</name>
</gene>
<dbReference type="AlphaFoldDB" id="A0A9E4NP87"/>